<dbReference type="SUPFAM" id="SSF47336">
    <property type="entry name" value="ACP-like"/>
    <property type="match status" value="1"/>
</dbReference>
<proteinExistence type="predicted"/>
<dbReference type="OrthoDB" id="4564178at2"/>
<evidence type="ECO:0000259" key="1">
    <source>
        <dbReference type="PROSITE" id="PS50075"/>
    </source>
</evidence>
<dbReference type="InterPro" id="IPR009081">
    <property type="entry name" value="PP-bd_ACP"/>
</dbReference>
<gene>
    <name evidence="2" type="ORF">D5S18_03675</name>
</gene>
<dbReference type="Gene3D" id="1.10.1200.10">
    <property type="entry name" value="ACP-like"/>
    <property type="match status" value="1"/>
</dbReference>
<sequence>MVILATSDRQLIKDVVCNVLEIETDEVTDTSLFIEDHEADSMRLIEILSALELSLELTIEQTNLPRMVNLVGIYDVIAELKE</sequence>
<evidence type="ECO:0000313" key="2">
    <source>
        <dbReference type="EMBL" id="RJO78949.1"/>
    </source>
</evidence>
<dbReference type="RefSeq" id="WP_120038012.1">
    <property type="nucleotide sequence ID" value="NZ_QZFU01000011.1"/>
</dbReference>
<evidence type="ECO:0000313" key="3">
    <source>
        <dbReference type="Proteomes" id="UP000266677"/>
    </source>
</evidence>
<dbReference type="InterPro" id="IPR036736">
    <property type="entry name" value="ACP-like_sf"/>
</dbReference>
<dbReference type="PROSITE" id="PS50075">
    <property type="entry name" value="CARRIER"/>
    <property type="match status" value="1"/>
</dbReference>
<organism evidence="2 3">
    <name type="scientific">Nocardia panacis</name>
    <dbReference type="NCBI Taxonomy" id="2340916"/>
    <lineage>
        <taxon>Bacteria</taxon>
        <taxon>Bacillati</taxon>
        <taxon>Actinomycetota</taxon>
        <taxon>Actinomycetes</taxon>
        <taxon>Mycobacteriales</taxon>
        <taxon>Nocardiaceae</taxon>
        <taxon>Nocardia</taxon>
    </lineage>
</organism>
<accession>A0A3A4KYM1</accession>
<feature type="domain" description="Carrier" evidence="1">
    <location>
        <begin position="6"/>
        <end position="82"/>
    </location>
</feature>
<dbReference type="EMBL" id="QZFU01000011">
    <property type="protein sequence ID" value="RJO78949.1"/>
    <property type="molecule type" value="Genomic_DNA"/>
</dbReference>
<keyword evidence="3" id="KW-1185">Reference proteome</keyword>
<protein>
    <submittedName>
        <fullName evidence="2">Acyl carrier protein</fullName>
    </submittedName>
</protein>
<reference evidence="2 3" key="1">
    <citation type="submission" date="2018-09" db="EMBL/GenBank/DDBJ databases">
        <title>YIM PH21274 draft genome.</title>
        <authorList>
            <person name="Miao C."/>
        </authorList>
    </citation>
    <scope>NUCLEOTIDE SEQUENCE [LARGE SCALE GENOMIC DNA]</scope>
    <source>
        <strain evidence="2 3">YIM PH 21724</strain>
    </source>
</reference>
<name>A0A3A4KYM1_9NOCA</name>
<dbReference type="Proteomes" id="UP000266677">
    <property type="component" value="Unassembled WGS sequence"/>
</dbReference>
<comment type="caution">
    <text evidence="2">The sequence shown here is derived from an EMBL/GenBank/DDBJ whole genome shotgun (WGS) entry which is preliminary data.</text>
</comment>
<dbReference type="AlphaFoldDB" id="A0A3A4KYM1"/>
<dbReference type="Pfam" id="PF00550">
    <property type="entry name" value="PP-binding"/>
    <property type="match status" value="1"/>
</dbReference>